<keyword evidence="3" id="KW-1185">Reference proteome</keyword>
<dbReference type="Gene3D" id="2.120.10.30">
    <property type="entry name" value="TolB, C-terminal domain"/>
    <property type="match status" value="1"/>
</dbReference>
<feature type="chain" id="PRO_5005807707" evidence="1">
    <location>
        <begin position="30"/>
        <end position="269"/>
    </location>
</feature>
<dbReference type="RefSeq" id="WP_145904012.1">
    <property type="nucleotide sequence ID" value="NZ_CXST01000007.1"/>
</dbReference>
<reference evidence="3" key="1">
    <citation type="submission" date="2015-07" db="EMBL/GenBank/DDBJ databases">
        <authorList>
            <person name="Rodrigo-Torres Lidia"/>
            <person name="Arahal R.David."/>
        </authorList>
    </citation>
    <scope>NUCLEOTIDE SEQUENCE [LARGE SCALE GENOMIC DNA]</scope>
    <source>
        <strain evidence="3">CECT 4801</strain>
    </source>
</reference>
<keyword evidence="2" id="KW-0418">Kinase</keyword>
<gene>
    <name evidence="2" type="primary">pknD</name>
    <name evidence="2" type="ORF">LAL4801_05930</name>
</gene>
<dbReference type="PROSITE" id="PS51318">
    <property type="entry name" value="TAT"/>
    <property type="match status" value="1"/>
</dbReference>
<dbReference type="Gene3D" id="2.40.10.500">
    <property type="match status" value="1"/>
</dbReference>
<evidence type="ECO:0000256" key="1">
    <source>
        <dbReference type="SAM" id="SignalP"/>
    </source>
</evidence>
<keyword evidence="2" id="KW-0808">Transferase</keyword>
<dbReference type="EMBL" id="CXST01000007">
    <property type="protein sequence ID" value="CTQ47468.1"/>
    <property type="molecule type" value="Genomic_DNA"/>
</dbReference>
<organism evidence="2 3">
    <name type="scientific">Roseibium aggregatum</name>
    <dbReference type="NCBI Taxonomy" id="187304"/>
    <lineage>
        <taxon>Bacteria</taxon>
        <taxon>Pseudomonadati</taxon>
        <taxon>Pseudomonadota</taxon>
        <taxon>Alphaproteobacteria</taxon>
        <taxon>Hyphomicrobiales</taxon>
        <taxon>Stappiaceae</taxon>
        <taxon>Roseibium</taxon>
    </lineage>
</organism>
<dbReference type="OrthoDB" id="30052at2"/>
<dbReference type="GO" id="GO:0004674">
    <property type="term" value="F:protein serine/threonine kinase activity"/>
    <property type="evidence" value="ECO:0007669"/>
    <property type="project" value="UniProtKB-EC"/>
</dbReference>
<dbReference type="CDD" id="cd05819">
    <property type="entry name" value="NHL"/>
    <property type="match status" value="1"/>
</dbReference>
<name>A0A0M6YCR6_9HYPH</name>
<protein>
    <submittedName>
        <fullName evidence="2">Serine/threonine-protein kinase PknD</fullName>
        <ecNumber evidence="2">2.7.11.1</ecNumber>
    </submittedName>
</protein>
<sequence length="269" mass="28195">MFTRRTMLSQLTLIAASAMIPGIVSKAAAAEATRLWTGFSSVVGMAFDTDGHLFAAEWGAGRISRVAPDGSRTTFAEGLSGPSGLAIDRDGAVYVATYSSDEIYRFSASGDRETIITGLATPAGIGFDREGQLLVANRRTNEILAFDEDRNRSVVVSGLRTPVGVVHRPDGGFIVSNIGGGITILRGDGQRIETGEALRTPGPGIAQTQDGRVFVVDYGGTAIHEIFDDGRTVLLTDGLSSPVGLTVSPSGDLFSADWGNGAIYRIPLG</sequence>
<proteinExistence type="predicted"/>
<keyword evidence="1" id="KW-0732">Signal</keyword>
<dbReference type="Proteomes" id="UP000048926">
    <property type="component" value="Unassembled WGS sequence"/>
</dbReference>
<evidence type="ECO:0000313" key="3">
    <source>
        <dbReference type="Proteomes" id="UP000048926"/>
    </source>
</evidence>
<dbReference type="InterPro" id="IPR006311">
    <property type="entry name" value="TAT_signal"/>
</dbReference>
<dbReference type="PANTHER" id="PTHR40274">
    <property type="entry name" value="VIRGINIAMYCIN B LYASE"/>
    <property type="match status" value="1"/>
</dbReference>
<evidence type="ECO:0000313" key="2">
    <source>
        <dbReference type="EMBL" id="CTQ47468.1"/>
    </source>
</evidence>
<dbReference type="AlphaFoldDB" id="A0A0M6YCR6"/>
<feature type="signal peptide" evidence="1">
    <location>
        <begin position="1"/>
        <end position="29"/>
    </location>
</feature>
<dbReference type="SUPFAM" id="SSF101898">
    <property type="entry name" value="NHL repeat"/>
    <property type="match status" value="1"/>
</dbReference>
<accession>A0A0M6YCR6</accession>
<dbReference type="InterPro" id="IPR011042">
    <property type="entry name" value="6-blade_b-propeller_TolB-like"/>
</dbReference>
<dbReference type="PANTHER" id="PTHR40274:SF4">
    <property type="entry name" value="BLL1406 PROTEIN"/>
    <property type="match status" value="1"/>
</dbReference>
<dbReference type="EC" id="2.7.11.1" evidence="2"/>
<dbReference type="InterPro" id="IPR051344">
    <property type="entry name" value="Vgb"/>
</dbReference>